<dbReference type="RefSeq" id="WP_011358469.1">
    <property type="nucleotide sequence ID" value="NC_007512.1"/>
</dbReference>
<evidence type="ECO:0008006" key="4">
    <source>
        <dbReference type="Google" id="ProtNLM"/>
    </source>
</evidence>
<sequence length="187" mass="21366">MAYPPAGHPPHDFTDTMNFLTTKRLVTTALILLVILNVTLLSVLWWQNIHAPAPRPVTLTREVSRQIYFQLPLSLTRSQAASFQELRRQHFRKVRPQIQAIGSLKQQLVEESFQESPDTMKITALATELGNRQAEIERELAHHFHELAMTCTPAQRDSLKTMLGELATRKIIMHQEHWKSTPAGGTR</sequence>
<dbReference type="eggNOG" id="COG3678">
    <property type="taxonomic scope" value="Bacteria"/>
</dbReference>
<evidence type="ECO:0000313" key="2">
    <source>
        <dbReference type="EMBL" id="ABB24597.1"/>
    </source>
</evidence>
<dbReference type="Proteomes" id="UP000002709">
    <property type="component" value="Chromosome"/>
</dbReference>
<reference evidence="3" key="1">
    <citation type="submission" date="2005-08" db="EMBL/GenBank/DDBJ databases">
        <title>Complete sequence of Pelodictyon luteolum DSM 273.</title>
        <authorList>
            <consortium name="US DOE Joint Genome Institute"/>
            <person name="Copeland A."/>
            <person name="Lucas S."/>
            <person name="Lapidus A."/>
            <person name="Barry K."/>
            <person name="Detter J.C."/>
            <person name="Glavina T."/>
            <person name="Hammon N."/>
            <person name="Israni S."/>
            <person name="Pitluck S."/>
            <person name="Bryant D."/>
            <person name="Schmutz J."/>
            <person name="Larimer F."/>
            <person name="Land M."/>
            <person name="Kyrpides N."/>
            <person name="Ivanova N."/>
            <person name="Richardson P."/>
        </authorList>
    </citation>
    <scope>NUCLEOTIDE SEQUENCE [LARGE SCALE GENOMIC DNA]</scope>
    <source>
        <strain evidence="3">DSM 273 / BCRC 81028 / 2530</strain>
    </source>
</reference>
<dbReference type="STRING" id="319225.Plut_1743"/>
<dbReference type="EMBL" id="CP000096">
    <property type="protein sequence ID" value="ABB24597.1"/>
    <property type="molecule type" value="Genomic_DNA"/>
</dbReference>
<protein>
    <recommendedName>
        <fullName evidence="4">Periplasmic heavy metal sensor</fullName>
    </recommendedName>
</protein>
<keyword evidence="3" id="KW-1185">Reference proteome</keyword>
<organism evidence="2 3">
    <name type="scientific">Chlorobium luteolum (strain DSM 273 / BCRC 81028 / 2530)</name>
    <name type="common">Pelodictyon luteolum</name>
    <dbReference type="NCBI Taxonomy" id="319225"/>
    <lineage>
        <taxon>Bacteria</taxon>
        <taxon>Pseudomonadati</taxon>
        <taxon>Chlorobiota</taxon>
        <taxon>Chlorobiia</taxon>
        <taxon>Chlorobiales</taxon>
        <taxon>Chlorobiaceae</taxon>
        <taxon>Chlorobium/Pelodictyon group</taxon>
        <taxon>Pelodictyon</taxon>
    </lineage>
</organism>
<name>Q3B234_CHLL3</name>
<dbReference type="HOGENOM" id="CLU_119901_0_0_10"/>
<feature type="transmembrane region" description="Helical" evidence="1">
    <location>
        <begin position="25"/>
        <end position="46"/>
    </location>
</feature>
<gene>
    <name evidence="2" type="ordered locus">Plut_1743</name>
</gene>
<dbReference type="Gene3D" id="1.20.120.1490">
    <property type="match status" value="1"/>
</dbReference>
<accession>Q3B234</accession>
<keyword evidence="1" id="KW-1133">Transmembrane helix</keyword>
<dbReference type="Pfam" id="PF13801">
    <property type="entry name" value="Metal_resist"/>
    <property type="match status" value="1"/>
</dbReference>
<evidence type="ECO:0000256" key="1">
    <source>
        <dbReference type="SAM" id="Phobius"/>
    </source>
</evidence>
<keyword evidence="1" id="KW-0472">Membrane</keyword>
<dbReference type="KEGG" id="plt:Plut_1743"/>
<dbReference type="InterPro" id="IPR025961">
    <property type="entry name" value="Metal_resist"/>
</dbReference>
<evidence type="ECO:0000313" key="3">
    <source>
        <dbReference type="Proteomes" id="UP000002709"/>
    </source>
</evidence>
<keyword evidence="1" id="KW-0812">Transmembrane</keyword>
<dbReference type="AlphaFoldDB" id="Q3B234"/>
<proteinExistence type="predicted"/>